<dbReference type="GO" id="GO:0005886">
    <property type="term" value="C:plasma membrane"/>
    <property type="evidence" value="ECO:0007669"/>
    <property type="project" value="TreeGrafter"/>
</dbReference>
<keyword evidence="4" id="KW-0677">Repeat</keyword>
<dbReference type="InterPro" id="IPR050778">
    <property type="entry name" value="Cueball_EGF_LRP_Nidogen"/>
</dbReference>
<dbReference type="Gene3D" id="4.10.400.10">
    <property type="entry name" value="Low-density Lipoprotein Receptor"/>
    <property type="match status" value="2"/>
</dbReference>
<keyword evidence="13" id="KW-1133">Transmembrane helix</keyword>
<dbReference type="GO" id="GO:0060070">
    <property type="term" value="P:canonical Wnt signaling pathway"/>
    <property type="evidence" value="ECO:0007669"/>
    <property type="project" value="TreeGrafter"/>
</dbReference>
<evidence type="ECO:0000259" key="14">
    <source>
        <dbReference type="PROSITE" id="PS50026"/>
    </source>
</evidence>
<dbReference type="PRINTS" id="PR00261">
    <property type="entry name" value="LDLRECEPTOR"/>
</dbReference>
<dbReference type="GO" id="GO:0042813">
    <property type="term" value="F:Wnt receptor activity"/>
    <property type="evidence" value="ECO:0007669"/>
    <property type="project" value="TreeGrafter"/>
</dbReference>
<evidence type="ECO:0000256" key="7">
    <source>
        <dbReference type="ARBA" id="ARBA00023170"/>
    </source>
</evidence>
<evidence type="ECO:0000256" key="12">
    <source>
        <dbReference type="SAM" id="MobiDB-lite"/>
    </source>
</evidence>
<evidence type="ECO:0000256" key="11">
    <source>
        <dbReference type="PROSITE-ProRule" id="PRU00461"/>
    </source>
</evidence>
<dbReference type="PROSITE" id="PS51120">
    <property type="entry name" value="LDLRB"/>
    <property type="match status" value="3"/>
</dbReference>
<evidence type="ECO:0000256" key="10">
    <source>
        <dbReference type="PROSITE-ProRule" id="PRU00124"/>
    </source>
</evidence>
<dbReference type="GO" id="GO:0005509">
    <property type="term" value="F:calcium ion binding"/>
    <property type="evidence" value="ECO:0007669"/>
    <property type="project" value="InterPro"/>
</dbReference>
<dbReference type="PROSITE" id="PS01209">
    <property type="entry name" value="LDLRA_1"/>
    <property type="match status" value="1"/>
</dbReference>
<dbReference type="SUPFAM" id="SSF57196">
    <property type="entry name" value="EGF/Laminin"/>
    <property type="match status" value="3"/>
</dbReference>
<accession>A0A8W8L8Q2</accession>
<organism evidence="15 16">
    <name type="scientific">Magallana gigas</name>
    <name type="common">Pacific oyster</name>
    <name type="synonym">Crassostrea gigas</name>
    <dbReference type="NCBI Taxonomy" id="29159"/>
    <lineage>
        <taxon>Eukaryota</taxon>
        <taxon>Metazoa</taxon>
        <taxon>Spiralia</taxon>
        <taxon>Lophotrochozoa</taxon>
        <taxon>Mollusca</taxon>
        <taxon>Bivalvia</taxon>
        <taxon>Autobranchia</taxon>
        <taxon>Pteriomorphia</taxon>
        <taxon>Ostreida</taxon>
        <taxon>Ostreoidea</taxon>
        <taxon>Ostreidae</taxon>
        <taxon>Magallana</taxon>
    </lineage>
</organism>
<feature type="compositionally biased region" description="Pro residues" evidence="12">
    <location>
        <begin position="972"/>
        <end position="983"/>
    </location>
</feature>
<evidence type="ECO:0000256" key="8">
    <source>
        <dbReference type="ARBA" id="ARBA00023180"/>
    </source>
</evidence>
<dbReference type="InterPro" id="IPR011042">
    <property type="entry name" value="6-blade_b-propeller_TolB-like"/>
</dbReference>
<dbReference type="InterPro" id="IPR002172">
    <property type="entry name" value="LDrepeatLR_classA_rpt"/>
</dbReference>
<dbReference type="AlphaFoldDB" id="A0A8W8L8Q2"/>
<feature type="disulfide bond" evidence="9">
    <location>
        <begin position="1039"/>
        <end position="1048"/>
    </location>
</feature>
<feature type="repeat" description="LDL-receptor class B" evidence="11">
    <location>
        <begin position="33"/>
        <end position="76"/>
    </location>
</feature>
<evidence type="ECO:0000256" key="4">
    <source>
        <dbReference type="ARBA" id="ARBA00022737"/>
    </source>
</evidence>
<proteinExistence type="predicted"/>
<dbReference type="SMART" id="SM00135">
    <property type="entry name" value="LY"/>
    <property type="match status" value="8"/>
</dbReference>
<dbReference type="SUPFAM" id="SSF63825">
    <property type="entry name" value="YWTD domain"/>
    <property type="match status" value="3"/>
</dbReference>
<dbReference type="PROSITE" id="PS50026">
    <property type="entry name" value="EGF_3"/>
    <property type="match status" value="1"/>
</dbReference>
<keyword evidence="6 9" id="KW-1015">Disulfide bond</keyword>
<keyword evidence="3" id="KW-0254">Endocytosis</keyword>
<protein>
    <recommendedName>
        <fullName evidence="14">EGF-like domain-containing protein</fullName>
    </recommendedName>
</protein>
<dbReference type="InterPro" id="IPR023415">
    <property type="entry name" value="LDLR_class-A_CS"/>
</dbReference>
<feature type="repeat" description="LDL-receptor class B" evidence="11">
    <location>
        <begin position="826"/>
        <end position="869"/>
    </location>
</feature>
<feature type="disulfide bond" evidence="10">
    <location>
        <begin position="550"/>
        <end position="568"/>
    </location>
</feature>
<evidence type="ECO:0000256" key="3">
    <source>
        <dbReference type="ARBA" id="ARBA00022583"/>
    </source>
</evidence>
<feature type="transmembrane region" description="Helical" evidence="13">
    <location>
        <begin position="1068"/>
        <end position="1089"/>
    </location>
</feature>
<feature type="disulfide bond" evidence="9">
    <location>
        <begin position="1020"/>
        <end position="1037"/>
    </location>
</feature>
<dbReference type="PANTHER" id="PTHR46513">
    <property type="entry name" value="VITELLOGENIN RECEPTOR-LIKE PROTEIN-RELATED-RELATED"/>
    <property type="match status" value="1"/>
</dbReference>
<keyword evidence="16" id="KW-1185">Reference proteome</keyword>
<evidence type="ECO:0000256" key="9">
    <source>
        <dbReference type="PROSITE-ProRule" id="PRU00076"/>
    </source>
</evidence>
<feature type="domain" description="EGF-like" evidence="14">
    <location>
        <begin position="1012"/>
        <end position="1049"/>
    </location>
</feature>
<dbReference type="SMART" id="SM00192">
    <property type="entry name" value="LDLa"/>
    <property type="match status" value="2"/>
</dbReference>
<dbReference type="Pfam" id="PF00057">
    <property type="entry name" value="Ldl_recept_a"/>
    <property type="match status" value="1"/>
</dbReference>
<evidence type="ECO:0000313" key="16">
    <source>
        <dbReference type="Proteomes" id="UP000005408"/>
    </source>
</evidence>
<keyword evidence="8" id="KW-0325">Glycoprotein</keyword>
<dbReference type="InterPro" id="IPR001881">
    <property type="entry name" value="EGF-like_Ca-bd_dom"/>
</dbReference>
<dbReference type="SMART" id="SM00179">
    <property type="entry name" value="EGF_CA"/>
    <property type="match status" value="1"/>
</dbReference>
<comment type="caution">
    <text evidence="10">Lacks conserved residue(s) required for the propagation of feature annotation.</text>
</comment>
<dbReference type="CDD" id="cd00112">
    <property type="entry name" value="LDLa"/>
    <property type="match status" value="2"/>
</dbReference>
<feature type="disulfide bond" evidence="10">
    <location>
        <begin position="543"/>
        <end position="555"/>
    </location>
</feature>
<feature type="repeat" description="LDL-receptor class B" evidence="11">
    <location>
        <begin position="261"/>
        <end position="305"/>
    </location>
</feature>
<evidence type="ECO:0000256" key="6">
    <source>
        <dbReference type="ARBA" id="ARBA00023157"/>
    </source>
</evidence>
<evidence type="ECO:0000256" key="2">
    <source>
        <dbReference type="ARBA" id="ARBA00022536"/>
    </source>
</evidence>
<dbReference type="PANTHER" id="PTHR46513:SF13">
    <property type="entry name" value="EGF-LIKE DOMAIN-CONTAINING PROTEIN"/>
    <property type="match status" value="1"/>
</dbReference>
<evidence type="ECO:0000256" key="1">
    <source>
        <dbReference type="ARBA" id="ARBA00004167"/>
    </source>
</evidence>
<dbReference type="PROSITE" id="PS01186">
    <property type="entry name" value="EGF_2"/>
    <property type="match status" value="1"/>
</dbReference>
<keyword evidence="2 9" id="KW-0245">EGF-like domain</keyword>
<dbReference type="PROSITE" id="PS50068">
    <property type="entry name" value="LDLRA_2"/>
    <property type="match status" value="2"/>
</dbReference>
<feature type="disulfide bond" evidence="9">
    <location>
        <begin position="1016"/>
        <end position="1026"/>
    </location>
</feature>
<evidence type="ECO:0000256" key="5">
    <source>
        <dbReference type="ARBA" id="ARBA00023136"/>
    </source>
</evidence>
<feature type="region of interest" description="Disordered" evidence="12">
    <location>
        <begin position="962"/>
        <end position="987"/>
    </location>
</feature>
<dbReference type="GO" id="GO:0006897">
    <property type="term" value="P:endocytosis"/>
    <property type="evidence" value="ECO:0007669"/>
    <property type="project" value="UniProtKB-KW"/>
</dbReference>
<dbReference type="Pfam" id="PF14670">
    <property type="entry name" value="FXa_inhibition"/>
    <property type="match status" value="1"/>
</dbReference>
<name>A0A8W8L8Q2_MAGGI</name>
<dbReference type="InterPro" id="IPR036055">
    <property type="entry name" value="LDL_receptor-like_sf"/>
</dbReference>
<dbReference type="GO" id="GO:0017147">
    <property type="term" value="F:Wnt-protein binding"/>
    <property type="evidence" value="ECO:0007669"/>
    <property type="project" value="TreeGrafter"/>
</dbReference>
<sequence>MIGRADLDGRGRIKFVRDHVGHVTAMAVDFTTNRLYWADILFHKLESIGLNGMDRKIILYDDRLMGAVSIALFEDKIYWTNPSHGVYSANKFTGRDVQEELSEILSITSLIIMHPMLQNEEIKDNSCSSADCSDMCLPTNGPGHRCACPEDKHLESNNRTCQISFQVPRAYCGARKQIQQFPLLSVGYQDNLIGTVIEENIERISSLDVSHKHGILVYSDIQRDFIARVNISDDMGFSNEKIVYSKDLHSVEKLQLDAVTGNIYWVDVGKKTVEVASLNGEYHRVLIPSSHFVQRLTSLAVAVMTGHLYLSLVGVYPTILSCTLDGVSCLPLSVEVYHPNDIVLYEGRLYIADGDYNAVQIFSVEVPDGGYRKVHWQGYNRDLTRMAIYNDVLYWTEEDSGTSLFSVSLRNNQEETIVLHDIIPLSSIVIWNPKLTVVENACSRNNGGCSHLCLQVSQNSRVCACSDGFLLQKDNTSCIECKETSCLCETYGNCSSIQTECDGLVCDVSQCIPSEAICDEVLDCKDGADEEKSRCDQTTITDCGEGLFECDSGHCILELLVCNGQPDCADASDEGHQCETACTDHHCDYKCVSMPYGSVCRCRQGYQVQTNGSCQDINECEADNGGCSQTCVNTEGGRLCQCSPDFISSNSSCIPPDPLPYLLFLEQGLITRYDSDNRGELVTVSASKSFVAFDVDISTGDIFGISSEDPKLLLRTNQNRQKAEVLLRRSAKFAFMAYDWLGRNLYLSDIATPALIVCPLKHLKEGCLSLFHEETGSIVLHPLKGLMFWLYDDALQRSTMSGEKRGSVVDFESIMISSLSLDQFSGFLYWIDHYRGVIDSCDMNGHNRKTILKGGHLMRFLSVAVFGDHLYFTEENTHSLYKYNRLTGSRQALTSDLDFSLHLKVIHPILQNQGPRPDVCHRRSCSHLCLVTPEGAVCACPDGWDLISGKICKSPYVSTSATNMNTTQSPPRASPSPGPPQKIPTPSTTTLTPLLSVINSTLGPPTETSTLPVSLCNLLCINGGTCSYSEDKKMDYCICQAGYTGTYCNEEEPLEDLSRSSSHTHTSITVGVTLCCFLLLLLIIGVLGYMKYKRDKIVTVSEIVHFRPLLDKNNEEAEELVSDFPECISHRNGNQVYEEVSGIDSEDHGGLSWQYSTMSVDSAFISHVDENDNLTSQLISTNQKA</sequence>
<dbReference type="Proteomes" id="UP000005408">
    <property type="component" value="Unassembled WGS sequence"/>
</dbReference>
<dbReference type="SUPFAM" id="SSF57424">
    <property type="entry name" value="LDL receptor-like module"/>
    <property type="match status" value="2"/>
</dbReference>
<dbReference type="InterPro" id="IPR000033">
    <property type="entry name" value="LDLR_classB_rpt"/>
</dbReference>
<comment type="subcellular location">
    <subcellularLocation>
        <location evidence="1">Membrane</location>
        <topology evidence="1">Single-pass membrane protein</topology>
    </subcellularLocation>
</comment>
<dbReference type="EnsemblMetazoa" id="G27181.1">
    <property type="protein sequence ID" value="G27181.1:cds"/>
    <property type="gene ID" value="G27181"/>
</dbReference>
<dbReference type="Gene3D" id="2.10.25.10">
    <property type="entry name" value="Laminin"/>
    <property type="match status" value="2"/>
</dbReference>
<evidence type="ECO:0000256" key="13">
    <source>
        <dbReference type="SAM" id="Phobius"/>
    </source>
</evidence>
<dbReference type="Gene3D" id="2.120.10.30">
    <property type="entry name" value="TolB, C-terminal domain"/>
    <property type="match status" value="3"/>
</dbReference>
<keyword evidence="13" id="KW-0812">Transmembrane</keyword>
<evidence type="ECO:0000313" key="15">
    <source>
        <dbReference type="EnsemblMetazoa" id="G27181.1:cds"/>
    </source>
</evidence>
<reference evidence="15" key="1">
    <citation type="submission" date="2022-08" db="UniProtKB">
        <authorList>
            <consortium name="EnsemblMetazoa"/>
        </authorList>
    </citation>
    <scope>IDENTIFICATION</scope>
    <source>
        <strain evidence="15">05x7-T-G4-1.051#20</strain>
    </source>
</reference>
<dbReference type="PROSITE" id="PS00022">
    <property type="entry name" value="EGF_1"/>
    <property type="match status" value="1"/>
</dbReference>
<dbReference type="CDD" id="cd00054">
    <property type="entry name" value="EGF_CA"/>
    <property type="match status" value="1"/>
</dbReference>
<dbReference type="SMART" id="SM00181">
    <property type="entry name" value="EGF"/>
    <property type="match status" value="7"/>
</dbReference>
<keyword evidence="7" id="KW-0675">Receptor</keyword>
<keyword evidence="5 13" id="KW-0472">Membrane</keyword>
<dbReference type="InterPro" id="IPR000742">
    <property type="entry name" value="EGF"/>
</dbReference>